<dbReference type="EMBL" id="DQAY01000059">
    <property type="protein sequence ID" value="HCO23407.1"/>
    <property type="molecule type" value="Genomic_DNA"/>
</dbReference>
<protein>
    <recommendedName>
        <fullName evidence="1">DUF1549 domain-containing protein</fullName>
    </recommendedName>
</protein>
<feature type="domain" description="DUF1549" evidence="1">
    <location>
        <begin position="1"/>
        <end position="26"/>
    </location>
</feature>
<evidence type="ECO:0000313" key="2">
    <source>
        <dbReference type="EMBL" id="HCO23407.1"/>
    </source>
</evidence>
<evidence type="ECO:0000313" key="3">
    <source>
        <dbReference type="Proteomes" id="UP000263642"/>
    </source>
</evidence>
<evidence type="ECO:0000259" key="1">
    <source>
        <dbReference type="Pfam" id="PF07583"/>
    </source>
</evidence>
<gene>
    <name evidence="2" type="ORF">DIT97_10240</name>
</gene>
<dbReference type="Pfam" id="PF07583">
    <property type="entry name" value="PSCyt2"/>
    <property type="match status" value="1"/>
</dbReference>
<feature type="non-terminal residue" evidence="2">
    <location>
        <position position="1"/>
    </location>
</feature>
<name>A0A3D3R5V9_9PLAN</name>
<proteinExistence type="predicted"/>
<dbReference type="InterPro" id="IPR011444">
    <property type="entry name" value="DUF1549"/>
</dbReference>
<feature type="non-terminal residue" evidence="2">
    <location>
        <position position="54"/>
    </location>
</feature>
<accession>A0A3D3R5V9</accession>
<reference evidence="2 3" key="1">
    <citation type="journal article" date="2018" name="Nat. Biotechnol.">
        <title>A standardized bacterial taxonomy based on genome phylogeny substantially revises the tree of life.</title>
        <authorList>
            <person name="Parks D.H."/>
            <person name="Chuvochina M."/>
            <person name="Waite D.W."/>
            <person name="Rinke C."/>
            <person name="Skarshewski A."/>
            <person name="Chaumeil P.A."/>
            <person name="Hugenholtz P."/>
        </authorList>
    </citation>
    <scope>NUCLEOTIDE SEQUENCE [LARGE SCALE GENOMIC DNA]</scope>
    <source>
        <strain evidence="2">UBA9375</strain>
    </source>
</reference>
<comment type="caution">
    <text evidence="2">The sequence shown here is derived from an EMBL/GenBank/DDBJ whole genome shotgun (WGS) entry which is preliminary data.</text>
</comment>
<dbReference type="Proteomes" id="UP000263642">
    <property type="component" value="Unassembled WGS sequence"/>
</dbReference>
<organism evidence="2 3">
    <name type="scientific">Gimesia maris</name>
    <dbReference type="NCBI Taxonomy" id="122"/>
    <lineage>
        <taxon>Bacteria</taxon>
        <taxon>Pseudomonadati</taxon>
        <taxon>Planctomycetota</taxon>
        <taxon>Planctomycetia</taxon>
        <taxon>Planctomycetales</taxon>
        <taxon>Planctomycetaceae</taxon>
        <taxon>Gimesia</taxon>
    </lineage>
</organism>
<sequence length="54" mass="6102">RCHDHKYDPLTVEDYYGIAGVFASVRQTTRPIIPDTEVAKTQPARDKVDALNKT</sequence>
<dbReference type="AlphaFoldDB" id="A0A3D3R5V9"/>